<proteinExistence type="predicted"/>
<sequence length="209" mass="23911">MSGRFSDVVNWLLALLVVCAVCIVCIGISFFLTLNISVLFLHVGNVWHGYVGSQVMADYRRVLTYLQWVPAGLHFQTLPMSRHAALHFVDVKRLVVELQALTLISFLTGGFGIHYAKKNYQLWRLAVLFPRVLALLLVICLMLYLSFNDSFILMHHLLFNNSYWVFSSRTDPIILLLTPSFFAKLFACWSVLSLVASALCWRRIIKLLN</sequence>
<organism evidence="2 3">
    <name type="scientific">Limosilactobacillus secaliphilus</name>
    <dbReference type="NCBI Taxonomy" id="396268"/>
    <lineage>
        <taxon>Bacteria</taxon>
        <taxon>Bacillati</taxon>
        <taxon>Bacillota</taxon>
        <taxon>Bacilli</taxon>
        <taxon>Lactobacillales</taxon>
        <taxon>Lactobacillaceae</taxon>
        <taxon>Limosilactobacillus</taxon>
    </lineage>
</organism>
<evidence type="ECO:0000313" key="3">
    <source>
        <dbReference type="Proteomes" id="UP000050934"/>
    </source>
</evidence>
<dbReference type="NCBIfam" id="TIGR01906">
    <property type="entry name" value="integ_TIGR01906"/>
    <property type="match status" value="1"/>
</dbReference>
<comment type="caution">
    <text evidence="2">The sequence shown here is derived from an EMBL/GenBank/DDBJ whole genome shotgun (WGS) entry which is preliminary data.</text>
</comment>
<dbReference type="InterPro" id="IPR010178">
    <property type="entry name" value="Lit"/>
</dbReference>
<dbReference type="RefSeq" id="WP_057739415.1">
    <property type="nucleotide sequence ID" value="NZ_JQBW01000004.1"/>
</dbReference>
<keyword evidence="1" id="KW-0472">Membrane</keyword>
<reference evidence="2 3" key="1">
    <citation type="journal article" date="2015" name="Genome Announc.">
        <title>Expanding the biotechnology potential of lactobacilli through comparative genomics of 213 strains and associated genera.</title>
        <authorList>
            <person name="Sun Z."/>
            <person name="Harris H.M."/>
            <person name="McCann A."/>
            <person name="Guo C."/>
            <person name="Argimon S."/>
            <person name="Zhang W."/>
            <person name="Yang X."/>
            <person name="Jeffery I.B."/>
            <person name="Cooney J.C."/>
            <person name="Kagawa T.F."/>
            <person name="Liu W."/>
            <person name="Song Y."/>
            <person name="Salvetti E."/>
            <person name="Wrobel A."/>
            <person name="Rasinkangas P."/>
            <person name="Parkhill J."/>
            <person name="Rea M.C."/>
            <person name="O'Sullivan O."/>
            <person name="Ritari J."/>
            <person name="Douillard F.P."/>
            <person name="Paul Ross R."/>
            <person name="Yang R."/>
            <person name="Briner A.E."/>
            <person name="Felis G.E."/>
            <person name="de Vos W.M."/>
            <person name="Barrangou R."/>
            <person name="Klaenhammer T.R."/>
            <person name="Caufield P.W."/>
            <person name="Cui Y."/>
            <person name="Zhang H."/>
            <person name="O'Toole P.W."/>
        </authorList>
    </citation>
    <scope>NUCLEOTIDE SEQUENCE [LARGE SCALE GENOMIC DNA]</scope>
    <source>
        <strain evidence="2 3">DSM 17896</strain>
    </source>
</reference>
<dbReference type="EMBL" id="JQBW01000004">
    <property type="protein sequence ID" value="KRN59368.1"/>
    <property type="molecule type" value="Genomic_DNA"/>
</dbReference>
<accession>A0A0R2I2R8</accession>
<feature type="transmembrane region" description="Helical" evidence="1">
    <location>
        <begin position="12"/>
        <end position="41"/>
    </location>
</feature>
<dbReference type="PATRIC" id="fig|396268.3.peg.1124"/>
<keyword evidence="3" id="KW-1185">Reference proteome</keyword>
<evidence type="ECO:0008006" key="4">
    <source>
        <dbReference type="Google" id="ProtNLM"/>
    </source>
</evidence>
<dbReference type="Proteomes" id="UP000050934">
    <property type="component" value="Unassembled WGS sequence"/>
</dbReference>
<dbReference type="AlphaFoldDB" id="A0A0R2I2R8"/>
<keyword evidence="1" id="KW-1133">Transmembrane helix</keyword>
<dbReference type="STRING" id="396268.IV45_GL001111"/>
<dbReference type="Pfam" id="PF07314">
    <property type="entry name" value="Lit"/>
    <property type="match status" value="1"/>
</dbReference>
<protein>
    <recommendedName>
        <fullName evidence="4">TIGR01906 family membrane protein</fullName>
    </recommendedName>
</protein>
<feature type="transmembrane region" description="Helical" evidence="1">
    <location>
        <begin position="98"/>
        <end position="116"/>
    </location>
</feature>
<feature type="transmembrane region" description="Helical" evidence="1">
    <location>
        <begin position="128"/>
        <end position="147"/>
    </location>
</feature>
<evidence type="ECO:0000313" key="2">
    <source>
        <dbReference type="EMBL" id="KRN59368.1"/>
    </source>
</evidence>
<dbReference type="OrthoDB" id="9813051at2"/>
<gene>
    <name evidence="2" type="ORF">IV45_GL001111</name>
</gene>
<keyword evidence="1" id="KW-0812">Transmembrane</keyword>
<name>A0A0R2I2R8_9LACO</name>
<feature type="transmembrane region" description="Helical" evidence="1">
    <location>
        <begin position="173"/>
        <end position="201"/>
    </location>
</feature>
<evidence type="ECO:0000256" key="1">
    <source>
        <dbReference type="SAM" id="Phobius"/>
    </source>
</evidence>